<proteinExistence type="predicted"/>
<protein>
    <submittedName>
        <fullName evidence="1">Uncharacterized protein</fullName>
    </submittedName>
</protein>
<dbReference type="Proteomes" id="UP001181693">
    <property type="component" value="Unassembled WGS sequence"/>
</dbReference>
<accession>A0AAV3B5I8</accession>
<keyword evidence="2" id="KW-1185">Reference proteome</keyword>
<dbReference type="EMBL" id="DYDO01000002">
    <property type="protein sequence ID" value="DBA30338.1"/>
    <property type="molecule type" value="Genomic_DNA"/>
</dbReference>
<comment type="caution">
    <text evidence="1">The sequence shown here is derived from an EMBL/GenBank/DDBJ whole genome shotgun (WGS) entry which is preliminary data.</text>
</comment>
<organism evidence="1 2">
    <name type="scientific">Pyxicephalus adspersus</name>
    <name type="common">African bullfrog</name>
    <dbReference type="NCBI Taxonomy" id="30357"/>
    <lineage>
        <taxon>Eukaryota</taxon>
        <taxon>Metazoa</taxon>
        <taxon>Chordata</taxon>
        <taxon>Craniata</taxon>
        <taxon>Vertebrata</taxon>
        <taxon>Euteleostomi</taxon>
        <taxon>Amphibia</taxon>
        <taxon>Batrachia</taxon>
        <taxon>Anura</taxon>
        <taxon>Neobatrachia</taxon>
        <taxon>Ranoidea</taxon>
        <taxon>Pyxicephalidae</taxon>
        <taxon>Pyxicephalinae</taxon>
        <taxon>Pyxicephalus</taxon>
    </lineage>
</organism>
<name>A0AAV3B5I8_PYXAD</name>
<gene>
    <name evidence="1" type="ORF">GDO54_006335</name>
</gene>
<sequence length="104" mass="12145">MFFLVKEDLSELLLFVTNFYSLFCRLNITLGWMAAMRLLVNNCSDRFALKEIVHRARNQLFYISWTACWLQYSIRLSPYVVQVSSVAASMRGMSPMYCLLINSI</sequence>
<dbReference type="AlphaFoldDB" id="A0AAV3B5I8"/>
<reference evidence="1" key="1">
    <citation type="thesis" date="2020" institute="ProQuest LLC" country="789 East Eisenhower Parkway, Ann Arbor, MI, USA">
        <title>Comparative Genomics and Chromosome Evolution.</title>
        <authorList>
            <person name="Mudd A.B."/>
        </authorList>
    </citation>
    <scope>NUCLEOTIDE SEQUENCE</scope>
    <source>
        <strain evidence="1">1538</strain>
        <tissue evidence="1">Blood</tissue>
    </source>
</reference>
<evidence type="ECO:0000313" key="1">
    <source>
        <dbReference type="EMBL" id="DBA30338.1"/>
    </source>
</evidence>
<evidence type="ECO:0000313" key="2">
    <source>
        <dbReference type="Proteomes" id="UP001181693"/>
    </source>
</evidence>